<keyword evidence="2" id="KW-1185">Reference proteome</keyword>
<evidence type="ECO:0000313" key="2">
    <source>
        <dbReference type="Proteomes" id="UP000886998"/>
    </source>
</evidence>
<organism evidence="1 2">
    <name type="scientific">Trichonephila inaurata madagascariensis</name>
    <dbReference type="NCBI Taxonomy" id="2747483"/>
    <lineage>
        <taxon>Eukaryota</taxon>
        <taxon>Metazoa</taxon>
        <taxon>Ecdysozoa</taxon>
        <taxon>Arthropoda</taxon>
        <taxon>Chelicerata</taxon>
        <taxon>Arachnida</taxon>
        <taxon>Araneae</taxon>
        <taxon>Araneomorphae</taxon>
        <taxon>Entelegynae</taxon>
        <taxon>Araneoidea</taxon>
        <taxon>Nephilidae</taxon>
        <taxon>Trichonephila</taxon>
        <taxon>Trichonephila inaurata</taxon>
    </lineage>
</organism>
<dbReference type="EMBL" id="BMAV01011908">
    <property type="protein sequence ID" value="GFY58093.1"/>
    <property type="molecule type" value="Genomic_DNA"/>
</dbReference>
<gene>
    <name evidence="1" type="ORF">TNIN_368821</name>
</gene>
<comment type="caution">
    <text evidence="1">The sequence shown here is derived from an EMBL/GenBank/DDBJ whole genome shotgun (WGS) entry which is preliminary data.</text>
</comment>
<evidence type="ECO:0000313" key="1">
    <source>
        <dbReference type="EMBL" id="GFY58093.1"/>
    </source>
</evidence>
<protein>
    <submittedName>
        <fullName evidence="1">Uncharacterized protein</fullName>
    </submittedName>
</protein>
<name>A0A8X6XS06_9ARAC</name>
<dbReference type="Proteomes" id="UP000886998">
    <property type="component" value="Unassembled WGS sequence"/>
</dbReference>
<sequence>MASRMRKSRLVRDFCYEGWGQGSFVWARTGWKCRKRFYVRILSRKLFEECVCVVFVVDLVGGCYRCFCGMDFTKDSADEEGFCFLSEL</sequence>
<dbReference type="AlphaFoldDB" id="A0A8X6XS06"/>
<accession>A0A8X6XS06</accession>
<reference evidence="1" key="1">
    <citation type="submission" date="2020-08" db="EMBL/GenBank/DDBJ databases">
        <title>Multicomponent nature underlies the extraordinary mechanical properties of spider dragline silk.</title>
        <authorList>
            <person name="Kono N."/>
            <person name="Nakamura H."/>
            <person name="Mori M."/>
            <person name="Yoshida Y."/>
            <person name="Ohtoshi R."/>
            <person name="Malay A.D."/>
            <person name="Moran D.A.P."/>
            <person name="Tomita M."/>
            <person name="Numata K."/>
            <person name="Arakawa K."/>
        </authorList>
    </citation>
    <scope>NUCLEOTIDE SEQUENCE</scope>
</reference>
<proteinExistence type="predicted"/>